<feature type="compositionally biased region" description="Basic and acidic residues" evidence="1">
    <location>
        <begin position="159"/>
        <end position="168"/>
    </location>
</feature>
<keyword evidence="3" id="KW-1185">Reference proteome</keyword>
<accession>A0A8S0QT05</accession>
<feature type="compositionally biased region" description="Polar residues" evidence="1">
    <location>
        <begin position="1"/>
        <end position="13"/>
    </location>
</feature>
<dbReference type="OrthoDB" id="909814at2759"/>
<evidence type="ECO:0000313" key="3">
    <source>
        <dbReference type="Proteomes" id="UP000594638"/>
    </source>
</evidence>
<organism evidence="2 3">
    <name type="scientific">Olea europaea subsp. europaea</name>
    <dbReference type="NCBI Taxonomy" id="158383"/>
    <lineage>
        <taxon>Eukaryota</taxon>
        <taxon>Viridiplantae</taxon>
        <taxon>Streptophyta</taxon>
        <taxon>Embryophyta</taxon>
        <taxon>Tracheophyta</taxon>
        <taxon>Spermatophyta</taxon>
        <taxon>Magnoliopsida</taxon>
        <taxon>eudicotyledons</taxon>
        <taxon>Gunneridae</taxon>
        <taxon>Pentapetalae</taxon>
        <taxon>asterids</taxon>
        <taxon>lamiids</taxon>
        <taxon>Lamiales</taxon>
        <taxon>Oleaceae</taxon>
        <taxon>Oleeae</taxon>
        <taxon>Olea</taxon>
    </lineage>
</organism>
<evidence type="ECO:0000313" key="2">
    <source>
        <dbReference type="EMBL" id="CAA2968603.1"/>
    </source>
</evidence>
<dbReference type="PANTHER" id="PTHR33130">
    <property type="entry name" value="PUTATIVE (DUF1639)-RELATED"/>
    <property type="match status" value="1"/>
</dbReference>
<protein>
    <submittedName>
        <fullName evidence="2">Uncharacterized protein</fullName>
    </submittedName>
</protein>
<dbReference type="Pfam" id="PF07797">
    <property type="entry name" value="DUF1639"/>
    <property type="match status" value="1"/>
</dbReference>
<feature type="compositionally biased region" description="Low complexity" evidence="1">
    <location>
        <begin position="42"/>
        <end position="55"/>
    </location>
</feature>
<dbReference type="PANTHER" id="PTHR33130:SF40">
    <property type="entry name" value="CHROMOGRANIN (DUF1639)"/>
    <property type="match status" value="1"/>
</dbReference>
<feature type="region of interest" description="Disordered" evidence="1">
    <location>
        <begin position="1"/>
        <end position="115"/>
    </location>
</feature>
<feature type="region of interest" description="Disordered" evidence="1">
    <location>
        <begin position="143"/>
        <end position="286"/>
    </location>
</feature>
<dbReference type="EMBL" id="CACTIH010001915">
    <property type="protein sequence ID" value="CAA2968603.1"/>
    <property type="molecule type" value="Genomic_DNA"/>
</dbReference>
<sequence>MASTAPAKSQALHNFSLPHLKWNKDNHNNSNGHHHRRRRSVKSPSCESHPSSGSPLRDPPRQSPFGDSASAMLLQSGESSPVRDDLMKHSPLCSESLLNNSVKQSSPMRGDSMKQFPKHNLAHESEASRMNKSILIDYNKNPLRDSVSETNKNGLYKSNLDRATEKSEKKHKATQADVSAKRSRILLKIPRENESEENQQEDSQKIGNNLDENGDDNDEEGKINNNEEEPKTWNLRPRKPICKSLNGAAGKINGSSVQDKKVHSPQRNSSSRLVENEANGDGLQKKEKRKLNILIALSKEEIEEDVFNLTGSKPTRRPKKRAKNIQKHLDSLFPGLWLTSITPDSYKVSETYLKVSLE</sequence>
<dbReference type="InterPro" id="IPR012438">
    <property type="entry name" value="DUF1639"/>
</dbReference>
<reference evidence="2 3" key="1">
    <citation type="submission" date="2019-12" db="EMBL/GenBank/DDBJ databases">
        <authorList>
            <person name="Alioto T."/>
            <person name="Alioto T."/>
            <person name="Gomez Garrido J."/>
        </authorList>
    </citation>
    <scope>NUCLEOTIDE SEQUENCE [LARGE SCALE GENOMIC DNA]</scope>
</reference>
<dbReference type="Proteomes" id="UP000594638">
    <property type="component" value="Unassembled WGS sequence"/>
</dbReference>
<dbReference type="AlphaFoldDB" id="A0A8S0QT05"/>
<evidence type="ECO:0000256" key="1">
    <source>
        <dbReference type="SAM" id="MobiDB-lite"/>
    </source>
</evidence>
<feature type="compositionally biased region" description="Polar residues" evidence="1">
    <location>
        <begin position="96"/>
        <end position="107"/>
    </location>
</feature>
<comment type="caution">
    <text evidence="2">The sequence shown here is derived from an EMBL/GenBank/DDBJ whole genome shotgun (WGS) entry which is preliminary data.</text>
</comment>
<feature type="compositionally biased region" description="Basic residues" evidence="1">
    <location>
        <begin position="32"/>
        <end position="41"/>
    </location>
</feature>
<name>A0A8S0QT05_OLEEU</name>
<proteinExistence type="predicted"/>
<dbReference type="Gramene" id="OE9A028698T2">
    <property type="protein sequence ID" value="OE9A028698C2"/>
    <property type="gene ID" value="OE9A028698"/>
</dbReference>
<gene>
    <name evidence="2" type="ORF">OLEA9_A028698</name>
</gene>